<name>T0YLG7_9ZZZZ</name>
<sequence length="158" mass="16652">RYDILKEATMASVVALVLVFLLAGLLSSPDDPPVTIASWAKVAPADFLGTAASELAGTSETATYGPPYNHGSAFVQRIVISWQMLAGVREPINAAQTFVLSPLSKLSPTNPSVARALHTYMRAPAKVQKGWANAYLAAVTHVVFHDGAPSVPRANDGP</sequence>
<reference evidence="1" key="1">
    <citation type="submission" date="2013-08" db="EMBL/GenBank/DDBJ databases">
        <authorList>
            <person name="Mendez C."/>
            <person name="Richter M."/>
            <person name="Ferrer M."/>
            <person name="Sanchez J."/>
        </authorList>
    </citation>
    <scope>NUCLEOTIDE SEQUENCE</scope>
</reference>
<feature type="non-terminal residue" evidence="1">
    <location>
        <position position="1"/>
    </location>
</feature>
<comment type="caution">
    <text evidence="1">The sequence shown here is derived from an EMBL/GenBank/DDBJ whole genome shotgun (WGS) entry which is preliminary data.</text>
</comment>
<evidence type="ECO:0000313" key="1">
    <source>
        <dbReference type="EMBL" id="EQD36291.1"/>
    </source>
</evidence>
<dbReference type="AlphaFoldDB" id="T0YLG7"/>
<reference evidence="1" key="2">
    <citation type="journal article" date="2014" name="ISME J.">
        <title>Microbial stratification in low pH oxic and suboxic macroscopic growths along an acid mine drainage.</title>
        <authorList>
            <person name="Mendez-Garcia C."/>
            <person name="Mesa V."/>
            <person name="Sprenger R.R."/>
            <person name="Richter M."/>
            <person name="Diez M.S."/>
            <person name="Solano J."/>
            <person name="Bargiela R."/>
            <person name="Golyshina O.V."/>
            <person name="Manteca A."/>
            <person name="Ramos J.L."/>
            <person name="Gallego J.R."/>
            <person name="Llorente I."/>
            <person name="Martins Dos Santos V.A."/>
            <person name="Jensen O.N."/>
            <person name="Pelaez A.I."/>
            <person name="Sanchez J."/>
            <person name="Ferrer M."/>
        </authorList>
    </citation>
    <scope>NUCLEOTIDE SEQUENCE</scope>
</reference>
<accession>T0YLG7</accession>
<dbReference type="EMBL" id="AUZY01011026">
    <property type="protein sequence ID" value="EQD36291.1"/>
    <property type="molecule type" value="Genomic_DNA"/>
</dbReference>
<protein>
    <submittedName>
        <fullName evidence="1">Cytochrome b/b6 domain protein</fullName>
    </submittedName>
</protein>
<organism evidence="1">
    <name type="scientific">mine drainage metagenome</name>
    <dbReference type="NCBI Taxonomy" id="410659"/>
    <lineage>
        <taxon>unclassified sequences</taxon>
        <taxon>metagenomes</taxon>
        <taxon>ecological metagenomes</taxon>
    </lineage>
</organism>
<feature type="non-terminal residue" evidence="1">
    <location>
        <position position="158"/>
    </location>
</feature>
<gene>
    <name evidence="1" type="ORF">B1B_16571</name>
</gene>
<proteinExistence type="predicted"/>